<gene>
    <name evidence="3" type="ORF">I8E28_00980</name>
</gene>
<evidence type="ECO:0000256" key="2">
    <source>
        <dbReference type="SAM" id="SignalP"/>
    </source>
</evidence>
<organism evidence="3 4">
    <name type="scientific">Ramlibacter algicola</name>
    <dbReference type="NCBI Taxonomy" id="2795217"/>
    <lineage>
        <taxon>Bacteria</taxon>
        <taxon>Pseudomonadati</taxon>
        <taxon>Pseudomonadota</taxon>
        <taxon>Betaproteobacteria</taxon>
        <taxon>Burkholderiales</taxon>
        <taxon>Comamonadaceae</taxon>
        <taxon>Ramlibacter</taxon>
    </lineage>
</organism>
<feature type="transmembrane region" description="Helical" evidence="1">
    <location>
        <begin position="105"/>
        <end position="128"/>
    </location>
</feature>
<keyword evidence="2" id="KW-0732">Signal</keyword>
<sequence>MKARHIALVALLGPLLAQAHTDVATGGGFVRGFLHPLTGGDHLLAMVAVGMWGAILGAPLVWLLPVAFPMLMVIGAVTALAGVALPAIEPGVALSVLVLGGAIAAWWRASLPLAVAVVAFFGFLHGYAHGKELPSAALPAAYASGFVLASGLLHGTGIAIGAVRAWRHGDRVLRTLGVLVACAGAWLLVSRIAGA</sequence>
<feature type="chain" id="PRO_5037412542" evidence="2">
    <location>
        <begin position="20"/>
        <end position="195"/>
    </location>
</feature>
<accession>A0A934UPJ7</accession>
<evidence type="ECO:0000256" key="1">
    <source>
        <dbReference type="SAM" id="Phobius"/>
    </source>
</evidence>
<dbReference type="Pfam" id="PF04955">
    <property type="entry name" value="HupE_UreJ"/>
    <property type="match status" value="1"/>
</dbReference>
<feature type="transmembrane region" description="Helical" evidence="1">
    <location>
        <begin position="172"/>
        <end position="189"/>
    </location>
</feature>
<keyword evidence="1" id="KW-1133">Transmembrane helix</keyword>
<evidence type="ECO:0000313" key="3">
    <source>
        <dbReference type="EMBL" id="MBK0391150.1"/>
    </source>
</evidence>
<feature type="signal peptide" evidence="2">
    <location>
        <begin position="1"/>
        <end position="19"/>
    </location>
</feature>
<feature type="transmembrane region" description="Helical" evidence="1">
    <location>
        <begin position="71"/>
        <end position="99"/>
    </location>
</feature>
<feature type="transmembrane region" description="Helical" evidence="1">
    <location>
        <begin position="45"/>
        <end position="64"/>
    </location>
</feature>
<keyword evidence="1" id="KW-0812">Transmembrane</keyword>
<dbReference type="AlphaFoldDB" id="A0A934UPJ7"/>
<keyword evidence="4" id="KW-1185">Reference proteome</keyword>
<comment type="caution">
    <text evidence="3">The sequence shown here is derived from an EMBL/GenBank/DDBJ whole genome shotgun (WGS) entry which is preliminary data.</text>
</comment>
<protein>
    <submittedName>
        <fullName evidence="3">HupE/UreJ family protein</fullName>
    </submittedName>
</protein>
<proteinExistence type="predicted"/>
<keyword evidence="1" id="KW-0472">Membrane</keyword>
<dbReference type="InterPro" id="IPR007038">
    <property type="entry name" value="HupE_UreJ"/>
</dbReference>
<dbReference type="RefSeq" id="WP_200785992.1">
    <property type="nucleotide sequence ID" value="NZ_JAEDAO010000001.1"/>
</dbReference>
<dbReference type="EMBL" id="JAEDAO010000001">
    <property type="protein sequence ID" value="MBK0391150.1"/>
    <property type="molecule type" value="Genomic_DNA"/>
</dbReference>
<dbReference type="PIRSF" id="PIRSF016919">
    <property type="entry name" value="HupE_UreJ"/>
    <property type="match status" value="1"/>
</dbReference>
<reference evidence="3" key="1">
    <citation type="submission" date="2020-12" db="EMBL/GenBank/DDBJ databases">
        <title>Ramlibacter sp. nov., isolated from a freshwater alga, Cryptomonas.</title>
        <authorList>
            <person name="Kim H.M."/>
            <person name="Jeon C.O."/>
        </authorList>
    </citation>
    <scope>NUCLEOTIDE SEQUENCE</scope>
    <source>
        <strain evidence="3">CrO1</strain>
    </source>
</reference>
<feature type="transmembrane region" description="Helical" evidence="1">
    <location>
        <begin position="140"/>
        <end position="166"/>
    </location>
</feature>
<name>A0A934UPJ7_9BURK</name>
<evidence type="ECO:0000313" key="4">
    <source>
        <dbReference type="Proteomes" id="UP000617041"/>
    </source>
</evidence>
<dbReference type="Proteomes" id="UP000617041">
    <property type="component" value="Unassembled WGS sequence"/>
</dbReference>